<dbReference type="HAMAP" id="MF_00274">
    <property type="entry name" value="DNA_YbaB_EbfC"/>
    <property type="match status" value="1"/>
</dbReference>
<dbReference type="Pfam" id="PF02575">
    <property type="entry name" value="YbaB_DNA_bd"/>
    <property type="match status" value="1"/>
</dbReference>
<evidence type="ECO:0000256" key="2">
    <source>
        <dbReference type="HAMAP-Rule" id="MF_00274"/>
    </source>
</evidence>
<dbReference type="Proteomes" id="UP000014634">
    <property type="component" value="Unassembled WGS sequence"/>
</dbReference>
<dbReference type="GO" id="GO:0043590">
    <property type="term" value="C:bacterial nucleoid"/>
    <property type="evidence" value="ECO:0007669"/>
    <property type="project" value="UniProtKB-UniRule"/>
</dbReference>
<comment type="subcellular location">
    <subcellularLocation>
        <location evidence="2">Cytoplasm</location>
        <location evidence="2">Nucleoid</location>
    </subcellularLocation>
</comment>
<dbReference type="AlphaFoldDB" id="A0AA87TEP3"/>
<organism evidence="3 4">
    <name type="scientific">Treponema medium ATCC 700293</name>
    <dbReference type="NCBI Taxonomy" id="1125700"/>
    <lineage>
        <taxon>Bacteria</taxon>
        <taxon>Pseudomonadati</taxon>
        <taxon>Spirochaetota</taxon>
        <taxon>Spirochaetia</taxon>
        <taxon>Spirochaetales</taxon>
        <taxon>Treponemataceae</taxon>
        <taxon>Treponema</taxon>
    </lineage>
</organism>
<dbReference type="PANTHER" id="PTHR33449:SF1">
    <property type="entry name" value="NUCLEOID-ASSOCIATED PROTEIN YBAB"/>
    <property type="match status" value="1"/>
</dbReference>
<comment type="subunit">
    <text evidence="2">Homodimer.</text>
</comment>
<accession>A0AA87TEP3</accession>
<proteinExistence type="inferred from homology"/>
<dbReference type="NCBIfam" id="TIGR00103">
    <property type="entry name" value="DNA_YbaB_EbfC"/>
    <property type="match status" value="1"/>
</dbReference>
<comment type="caution">
    <text evidence="3">The sequence shown here is derived from an EMBL/GenBank/DDBJ whole genome shotgun (WGS) entry which is preliminary data.</text>
</comment>
<protein>
    <recommendedName>
        <fullName evidence="2">Nucleoid-associated protein HMPREF9195_01682</fullName>
    </recommendedName>
</protein>
<dbReference type="Gene3D" id="3.30.1310.10">
    <property type="entry name" value="Nucleoid-associated protein YbaB-like domain"/>
    <property type="match status" value="1"/>
</dbReference>
<evidence type="ECO:0000313" key="3">
    <source>
        <dbReference type="EMBL" id="EPF28470.1"/>
    </source>
</evidence>
<keyword evidence="2" id="KW-0963">Cytoplasm</keyword>
<dbReference type="PIRSF" id="PIRSF004555">
    <property type="entry name" value="UCP004555"/>
    <property type="match status" value="1"/>
</dbReference>
<dbReference type="InterPro" id="IPR036894">
    <property type="entry name" value="YbaB-like_sf"/>
</dbReference>
<name>A0AA87TEP3_TREMD</name>
<evidence type="ECO:0000256" key="1">
    <source>
        <dbReference type="ARBA" id="ARBA00023125"/>
    </source>
</evidence>
<dbReference type="GO" id="GO:0005829">
    <property type="term" value="C:cytosol"/>
    <property type="evidence" value="ECO:0007669"/>
    <property type="project" value="TreeGrafter"/>
</dbReference>
<comment type="similarity">
    <text evidence="2">Belongs to the YbaB/EbfC family.</text>
</comment>
<dbReference type="InterPro" id="IPR004401">
    <property type="entry name" value="YbaB/EbfC"/>
</dbReference>
<dbReference type="RefSeq" id="WP_016523615.1">
    <property type="nucleotide sequence ID" value="NZ_KE332517.1"/>
</dbReference>
<keyword evidence="1 2" id="KW-0238">DNA-binding</keyword>
<dbReference type="EMBL" id="ATFE01000012">
    <property type="protein sequence ID" value="EPF28470.1"/>
    <property type="molecule type" value="Genomic_DNA"/>
</dbReference>
<comment type="function">
    <text evidence="2">Binds to DNA and alters its conformation. May be involved in regulation of gene expression, nucleoid organization and DNA protection.</text>
</comment>
<dbReference type="GO" id="GO:0003677">
    <property type="term" value="F:DNA binding"/>
    <property type="evidence" value="ECO:0007669"/>
    <property type="project" value="UniProtKB-UniRule"/>
</dbReference>
<reference evidence="3 4" key="1">
    <citation type="submission" date="2013-04" db="EMBL/GenBank/DDBJ databases">
        <title>The Genome Sequence of Treponema medium ATCC 700293.</title>
        <authorList>
            <consortium name="The Broad Institute Genomics Platform"/>
            <person name="Earl A."/>
            <person name="Ward D."/>
            <person name="Feldgarden M."/>
            <person name="Gevers D."/>
            <person name="Leonetti C."/>
            <person name="Blanton J.M."/>
            <person name="Dewhirst F.E."/>
            <person name="Izard J."/>
            <person name="Walker B."/>
            <person name="Young S."/>
            <person name="Zeng Q."/>
            <person name="Gargeya S."/>
            <person name="Fitzgerald M."/>
            <person name="Haas B."/>
            <person name="Abouelleil A."/>
            <person name="Allen A.W."/>
            <person name="Alvarado L."/>
            <person name="Arachchi H.M."/>
            <person name="Berlin A.M."/>
            <person name="Chapman S.B."/>
            <person name="Gainer-Dewar J."/>
            <person name="Goldberg J."/>
            <person name="Griggs A."/>
            <person name="Gujja S."/>
            <person name="Hansen M."/>
            <person name="Howarth C."/>
            <person name="Imamovic A."/>
            <person name="Ireland A."/>
            <person name="Larimer J."/>
            <person name="McCowan C."/>
            <person name="Murphy C."/>
            <person name="Pearson M."/>
            <person name="Poon T.W."/>
            <person name="Priest M."/>
            <person name="Roberts A."/>
            <person name="Saif S."/>
            <person name="Shea T."/>
            <person name="Sisk P."/>
            <person name="Sykes S."/>
            <person name="Wortman J."/>
            <person name="Nusbaum C."/>
            <person name="Birren B."/>
        </authorList>
    </citation>
    <scope>NUCLEOTIDE SEQUENCE [LARGE SCALE GENOMIC DNA]</scope>
    <source>
        <strain evidence="3 4">ATCC 700293</strain>
    </source>
</reference>
<evidence type="ECO:0000313" key="4">
    <source>
        <dbReference type="Proteomes" id="UP000014634"/>
    </source>
</evidence>
<sequence length="103" mass="11250">MNINPFELMKNAKDLQTHFGKMQEELAELRVQGVSGGGLVKVTLSGTFDMVKVELDPIAVDNRDIPMLQDLIRSAHTDAIEKIKDTLKEKMGPLAALTGGMPS</sequence>
<dbReference type="PANTHER" id="PTHR33449">
    <property type="entry name" value="NUCLEOID-ASSOCIATED PROTEIN YBAB"/>
    <property type="match status" value="1"/>
</dbReference>
<dbReference type="SUPFAM" id="SSF82607">
    <property type="entry name" value="YbaB-like"/>
    <property type="match status" value="1"/>
</dbReference>
<gene>
    <name evidence="3" type="ORF">HMPREF9195_01682</name>
</gene>